<protein>
    <recommendedName>
        <fullName evidence="1">D-lactate dehydratase</fullName>
        <ecNumber evidence="1">4.2.1.130</ecNumber>
    </recommendedName>
</protein>
<gene>
    <name evidence="7" type="ORF">TASIC1_0003075500</name>
</gene>
<dbReference type="InterPro" id="IPR029062">
    <property type="entry name" value="Class_I_gatase-like"/>
</dbReference>
<dbReference type="InterPro" id="IPR050325">
    <property type="entry name" value="Prot/Nucl_acid_deglycase"/>
</dbReference>
<dbReference type="CDD" id="cd03141">
    <property type="entry name" value="GATase1_Hsp31_like"/>
    <property type="match status" value="1"/>
</dbReference>
<feature type="domain" description="DJ-1/PfpI" evidence="6">
    <location>
        <begin position="28"/>
        <end position="164"/>
    </location>
</feature>
<dbReference type="SUPFAM" id="SSF52317">
    <property type="entry name" value="Class I glutamine amidotransferase-like"/>
    <property type="match status" value="1"/>
</dbReference>
<dbReference type="EC" id="4.2.1.130" evidence="1"/>
<evidence type="ECO:0000313" key="7">
    <source>
        <dbReference type="EMBL" id="GFP54375.1"/>
    </source>
</evidence>
<name>A0A6V8QPT4_TRIAP</name>
<evidence type="ECO:0000313" key="8">
    <source>
        <dbReference type="Proteomes" id="UP000517252"/>
    </source>
</evidence>
<organism evidence="7 8">
    <name type="scientific">Trichoderma asperellum</name>
    <name type="common">Filamentous fungus</name>
    <dbReference type="NCBI Taxonomy" id="101201"/>
    <lineage>
        <taxon>Eukaryota</taxon>
        <taxon>Fungi</taxon>
        <taxon>Dikarya</taxon>
        <taxon>Ascomycota</taxon>
        <taxon>Pezizomycotina</taxon>
        <taxon>Sordariomycetes</taxon>
        <taxon>Hypocreomycetidae</taxon>
        <taxon>Hypocreales</taxon>
        <taxon>Hypocreaceae</taxon>
        <taxon>Trichoderma</taxon>
    </lineage>
</organism>
<sequence>MPKRILLVVTNVKQYEDPSHPTGLWLSELTHAWHIFKDHGLEQTIVSPLGGLCPLEPRSLKFPNYDKTAKAWLADPACMALLEHTSKPDDLESANFDAIFFTGGHAVMFDFPDSGSLQKITKEIFEQGMVISSVCHGYCGLLNVKLSDGSYLIAGRKMTGFAWSEEVLAGVSKMVPYNAEEEVKKRGAKYQKGTLPFLSYTVIDGLLARILDRQRILQKESFLLLVKVVRVIKVRVVCNDLNLQLSMDQSCDLH</sequence>
<dbReference type="InterPro" id="IPR002818">
    <property type="entry name" value="DJ-1/PfpI"/>
</dbReference>
<dbReference type="Proteomes" id="UP000517252">
    <property type="component" value="Unassembled WGS sequence"/>
</dbReference>
<evidence type="ECO:0000259" key="6">
    <source>
        <dbReference type="Pfam" id="PF01965"/>
    </source>
</evidence>
<dbReference type="PANTHER" id="PTHR48094:SF11">
    <property type="entry name" value="GLUTATHIONE-INDEPENDENT GLYOXALASE HSP31-RELATED"/>
    <property type="match status" value="1"/>
</dbReference>
<dbReference type="GO" id="GO:0019172">
    <property type="term" value="F:glyoxalase III activity"/>
    <property type="evidence" value="ECO:0007669"/>
    <property type="project" value="UniProtKB-EC"/>
</dbReference>
<reference evidence="7 8" key="1">
    <citation type="submission" date="2020-07" db="EMBL/GenBank/DDBJ databases">
        <title>Trichoderma asperellum IC-1 whole genome shotgun sequence.</title>
        <authorList>
            <person name="Kanamasa S."/>
            <person name="Takahashi H."/>
        </authorList>
    </citation>
    <scope>NUCLEOTIDE SEQUENCE [LARGE SCALE GENOMIC DNA]</scope>
    <source>
        <strain evidence="7 8">IC-1</strain>
    </source>
</reference>
<dbReference type="Gene3D" id="3.40.50.880">
    <property type="match status" value="1"/>
</dbReference>
<dbReference type="AlphaFoldDB" id="A0A6V8QPT4"/>
<dbReference type="GO" id="GO:0005737">
    <property type="term" value="C:cytoplasm"/>
    <property type="evidence" value="ECO:0007669"/>
    <property type="project" value="TreeGrafter"/>
</dbReference>
<dbReference type="EMBL" id="BLZH01000003">
    <property type="protein sequence ID" value="GFP54375.1"/>
    <property type="molecule type" value="Genomic_DNA"/>
</dbReference>
<evidence type="ECO:0000256" key="5">
    <source>
        <dbReference type="ARBA" id="ARBA00048082"/>
    </source>
</evidence>
<evidence type="ECO:0000256" key="4">
    <source>
        <dbReference type="ARBA" id="ARBA00038493"/>
    </source>
</evidence>
<comment type="similarity">
    <text evidence="4">Belongs to the peptidase C56 family. HSP31-like subfamily.</text>
</comment>
<keyword evidence="2" id="KW-0346">Stress response</keyword>
<dbReference type="Pfam" id="PF01965">
    <property type="entry name" value="DJ-1_PfpI"/>
    <property type="match status" value="1"/>
</dbReference>
<dbReference type="GO" id="GO:0019243">
    <property type="term" value="P:methylglyoxal catabolic process to D-lactate via S-lactoyl-glutathione"/>
    <property type="evidence" value="ECO:0007669"/>
    <property type="project" value="TreeGrafter"/>
</dbReference>
<accession>A0A6V8QPT4</accession>
<evidence type="ECO:0000256" key="2">
    <source>
        <dbReference type="ARBA" id="ARBA00023016"/>
    </source>
</evidence>
<evidence type="ECO:0000256" key="3">
    <source>
        <dbReference type="ARBA" id="ARBA00023239"/>
    </source>
</evidence>
<evidence type="ECO:0000256" key="1">
    <source>
        <dbReference type="ARBA" id="ARBA00013134"/>
    </source>
</evidence>
<dbReference type="PANTHER" id="PTHR48094">
    <property type="entry name" value="PROTEIN/NUCLEIC ACID DEGLYCASE DJ-1-RELATED"/>
    <property type="match status" value="1"/>
</dbReference>
<dbReference type="OrthoDB" id="543156at2759"/>
<keyword evidence="3" id="KW-0456">Lyase</keyword>
<comment type="catalytic activity">
    <reaction evidence="5">
        <text>methylglyoxal + H2O = (R)-lactate + H(+)</text>
        <dbReference type="Rhea" id="RHEA:27754"/>
        <dbReference type="ChEBI" id="CHEBI:15377"/>
        <dbReference type="ChEBI" id="CHEBI:15378"/>
        <dbReference type="ChEBI" id="CHEBI:16004"/>
        <dbReference type="ChEBI" id="CHEBI:17158"/>
        <dbReference type="EC" id="4.2.1.130"/>
    </reaction>
</comment>
<comment type="caution">
    <text evidence="7">The sequence shown here is derived from an EMBL/GenBank/DDBJ whole genome shotgun (WGS) entry which is preliminary data.</text>
</comment>
<proteinExistence type="inferred from homology"/>